<evidence type="ECO:0000313" key="2">
    <source>
        <dbReference type="EMBL" id="OUP56810.1"/>
    </source>
</evidence>
<dbReference type="GO" id="GO:0003677">
    <property type="term" value="F:DNA binding"/>
    <property type="evidence" value="ECO:0007669"/>
    <property type="project" value="InterPro"/>
</dbReference>
<feature type="domain" description="HTH cro/C1-type" evidence="1">
    <location>
        <begin position="40"/>
        <end position="96"/>
    </location>
</feature>
<dbReference type="RefSeq" id="WP_087159138.1">
    <property type="nucleotide sequence ID" value="NZ_NFKM01000024.1"/>
</dbReference>
<reference evidence="3" key="1">
    <citation type="submission" date="2017-04" db="EMBL/GenBank/DDBJ databases">
        <title>Function of individual gut microbiota members based on whole genome sequencing of pure cultures obtained from chicken caecum.</title>
        <authorList>
            <person name="Medvecky M."/>
            <person name="Cejkova D."/>
            <person name="Polansky O."/>
            <person name="Karasova D."/>
            <person name="Kubasova T."/>
            <person name="Cizek A."/>
            <person name="Rychlik I."/>
        </authorList>
    </citation>
    <scope>NUCLEOTIDE SEQUENCE [LARGE SCALE GENOMIC DNA]</scope>
    <source>
        <strain evidence="3">An178</strain>
    </source>
</reference>
<sequence>MIKRKGYGIKRGEFFLVCTYLLKFKKREMYLNEVIYLVGKLEKLCRLKNISLLDLSIMTNINYKILEQFNNDLYILNDKQLMKISRKLGCSCHDLFFSDELKISLKGLNEIQIKNIIMLYESFKKKE</sequence>
<dbReference type="InterPro" id="IPR010982">
    <property type="entry name" value="Lambda_DNA-bd_dom_sf"/>
</dbReference>
<protein>
    <recommendedName>
        <fullName evidence="1">HTH cro/C1-type domain-containing protein</fullName>
    </recommendedName>
</protein>
<dbReference type="AlphaFoldDB" id="A0A1Y4LLR2"/>
<organism evidence="2 3">
    <name type="scientific">Faecalitalea cylindroides</name>
    <dbReference type="NCBI Taxonomy" id="39483"/>
    <lineage>
        <taxon>Bacteria</taxon>
        <taxon>Bacillati</taxon>
        <taxon>Bacillota</taxon>
        <taxon>Erysipelotrichia</taxon>
        <taxon>Erysipelotrichales</taxon>
        <taxon>Erysipelotrichaceae</taxon>
        <taxon>Faecalitalea</taxon>
    </lineage>
</organism>
<dbReference type="SUPFAM" id="SSF47413">
    <property type="entry name" value="lambda repressor-like DNA-binding domains"/>
    <property type="match status" value="1"/>
</dbReference>
<evidence type="ECO:0000259" key="1">
    <source>
        <dbReference type="Pfam" id="PF13443"/>
    </source>
</evidence>
<dbReference type="InterPro" id="IPR001387">
    <property type="entry name" value="Cro/C1-type_HTH"/>
</dbReference>
<dbReference type="Proteomes" id="UP000195447">
    <property type="component" value="Unassembled WGS sequence"/>
</dbReference>
<evidence type="ECO:0000313" key="3">
    <source>
        <dbReference type="Proteomes" id="UP000195447"/>
    </source>
</evidence>
<comment type="caution">
    <text evidence="2">The sequence shown here is derived from an EMBL/GenBank/DDBJ whole genome shotgun (WGS) entry which is preliminary data.</text>
</comment>
<accession>A0A1Y4LLR2</accession>
<proteinExistence type="predicted"/>
<gene>
    <name evidence="2" type="ORF">B5F14_09520</name>
</gene>
<dbReference type="Pfam" id="PF13443">
    <property type="entry name" value="HTH_26"/>
    <property type="match status" value="1"/>
</dbReference>
<name>A0A1Y4LLR2_9FIRM</name>
<keyword evidence="3" id="KW-1185">Reference proteome</keyword>
<dbReference type="EMBL" id="NFKM01000024">
    <property type="protein sequence ID" value="OUP56810.1"/>
    <property type="molecule type" value="Genomic_DNA"/>
</dbReference>